<evidence type="ECO:0000313" key="2">
    <source>
        <dbReference type="EMBL" id="CAJ0591285.1"/>
    </source>
</evidence>
<evidence type="ECO:0000256" key="1">
    <source>
        <dbReference type="SAM" id="SignalP"/>
    </source>
</evidence>
<comment type="caution">
    <text evidence="2">The sequence shown here is derived from an EMBL/GenBank/DDBJ whole genome shotgun (WGS) entry which is preliminary data.</text>
</comment>
<accession>A0AA36DQS9</accession>
<evidence type="ECO:0008006" key="4">
    <source>
        <dbReference type="Google" id="ProtNLM"/>
    </source>
</evidence>
<protein>
    <recommendedName>
        <fullName evidence="4">ShKT domain-containing protein</fullName>
    </recommendedName>
</protein>
<proteinExistence type="predicted"/>
<dbReference type="Proteomes" id="UP001176961">
    <property type="component" value="Unassembled WGS sequence"/>
</dbReference>
<keyword evidence="1" id="KW-0732">Signal</keyword>
<dbReference type="AlphaFoldDB" id="A0AA36DQS9"/>
<name>A0AA36DQS9_CYLNA</name>
<dbReference type="EMBL" id="CATQJL010000001">
    <property type="protein sequence ID" value="CAJ0591285.1"/>
    <property type="molecule type" value="Genomic_DNA"/>
</dbReference>
<feature type="chain" id="PRO_5041416012" description="ShKT domain-containing protein" evidence="1">
    <location>
        <begin position="22"/>
        <end position="71"/>
    </location>
</feature>
<dbReference type="Gene3D" id="1.10.10.1870">
    <property type="entry name" value="ShTK domain-like"/>
    <property type="match status" value="1"/>
</dbReference>
<reference evidence="2" key="1">
    <citation type="submission" date="2023-07" db="EMBL/GenBank/DDBJ databases">
        <authorList>
            <consortium name="CYATHOMIX"/>
        </authorList>
    </citation>
    <scope>NUCLEOTIDE SEQUENCE</scope>
    <source>
        <strain evidence="2">N/A</strain>
    </source>
</reference>
<sequence>MIYERLLALFFIAALFAIVHSQASNGTTEKPSCRDVLESCDLFKEFCGEPSWTSLEGHCDKTCGFCEDTSS</sequence>
<evidence type="ECO:0000313" key="3">
    <source>
        <dbReference type="Proteomes" id="UP001176961"/>
    </source>
</evidence>
<feature type="signal peptide" evidence="1">
    <location>
        <begin position="1"/>
        <end position="21"/>
    </location>
</feature>
<organism evidence="2 3">
    <name type="scientific">Cylicocyclus nassatus</name>
    <name type="common">Nematode worm</name>
    <dbReference type="NCBI Taxonomy" id="53992"/>
    <lineage>
        <taxon>Eukaryota</taxon>
        <taxon>Metazoa</taxon>
        <taxon>Ecdysozoa</taxon>
        <taxon>Nematoda</taxon>
        <taxon>Chromadorea</taxon>
        <taxon>Rhabditida</taxon>
        <taxon>Rhabditina</taxon>
        <taxon>Rhabditomorpha</taxon>
        <taxon>Strongyloidea</taxon>
        <taxon>Strongylidae</taxon>
        <taxon>Cylicocyclus</taxon>
    </lineage>
</organism>
<gene>
    <name evidence="2" type="ORF">CYNAS_LOCUS3268</name>
</gene>
<keyword evidence="3" id="KW-1185">Reference proteome</keyword>